<dbReference type="EMBL" id="AVOT02041071">
    <property type="protein sequence ID" value="MBW0536338.1"/>
    <property type="molecule type" value="Genomic_DNA"/>
</dbReference>
<dbReference type="AlphaFoldDB" id="A0A9Q3FE70"/>
<comment type="caution">
    <text evidence="1">The sequence shown here is derived from an EMBL/GenBank/DDBJ whole genome shotgun (WGS) entry which is preliminary data.</text>
</comment>
<gene>
    <name evidence="1" type="ORF">O181_076053</name>
</gene>
<name>A0A9Q3FE70_9BASI</name>
<dbReference type="OrthoDB" id="3158924at2759"/>
<organism evidence="1 2">
    <name type="scientific">Austropuccinia psidii MF-1</name>
    <dbReference type="NCBI Taxonomy" id="1389203"/>
    <lineage>
        <taxon>Eukaryota</taxon>
        <taxon>Fungi</taxon>
        <taxon>Dikarya</taxon>
        <taxon>Basidiomycota</taxon>
        <taxon>Pucciniomycotina</taxon>
        <taxon>Pucciniomycetes</taxon>
        <taxon>Pucciniales</taxon>
        <taxon>Sphaerophragmiaceae</taxon>
        <taxon>Austropuccinia</taxon>
    </lineage>
</organism>
<keyword evidence="2" id="KW-1185">Reference proteome</keyword>
<protein>
    <submittedName>
        <fullName evidence="1">Uncharacterized protein</fullName>
    </submittedName>
</protein>
<dbReference type="Proteomes" id="UP000765509">
    <property type="component" value="Unassembled WGS sequence"/>
</dbReference>
<sequence>MIRRFCAYVLKFKDCDGFTHSWCTPCTRTGIGILKIHSCHCKTNSFYSRKRIEFQIIQDYLRKDLVGINLTASSSKQMLGKARNHAVRFMEESFPYAEDKWDKSNATPDFKVGDLVLVSTTNFNKIKGCKNLKDSFEGPFVDEVLQGQNSVELQLSEELTNNNPKLLVRFIKPYKYSDAEKFPLINKVPQCIPPFESCGTKKITKVLKERK</sequence>
<evidence type="ECO:0000313" key="1">
    <source>
        <dbReference type="EMBL" id="MBW0536338.1"/>
    </source>
</evidence>
<reference evidence="1" key="1">
    <citation type="submission" date="2021-03" db="EMBL/GenBank/DDBJ databases">
        <title>Draft genome sequence of rust myrtle Austropuccinia psidii MF-1, a brazilian biotype.</title>
        <authorList>
            <person name="Quecine M.C."/>
            <person name="Pachon D.M.R."/>
            <person name="Bonatelli M.L."/>
            <person name="Correr F.H."/>
            <person name="Franceschini L.M."/>
            <person name="Leite T.F."/>
            <person name="Margarido G.R.A."/>
            <person name="Almeida C.A."/>
            <person name="Ferrarezi J.A."/>
            <person name="Labate C.A."/>
        </authorList>
    </citation>
    <scope>NUCLEOTIDE SEQUENCE</scope>
    <source>
        <strain evidence="1">MF-1</strain>
    </source>
</reference>
<accession>A0A9Q3FE70</accession>
<proteinExistence type="predicted"/>
<evidence type="ECO:0000313" key="2">
    <source>
        <dbReference type="Proteomes" id="UP000765509"/>
    </source>
</evidence>